<gene>
    <name evidence="1" type="ORF">Ga0061061_11438</name>
</gene>
<evidence type="ECO:0000313" key="1">
    <source>
        <dbReference type="EMBL" id="CUA90632.1"/>
    </source>
</evidence>
<dbReference type="Proteomes" id="UP000182178">
    <property type="component" value="Unassembled WGS sequence"/>
</dbReference>
<keyword evidence="2" id="KW-1185">Reference proteome</keyword>
<reference evidence="1 2" key="1">
    <citation type="submission" date="2015-08" db="EMBL/GenBank/DDBJ databases">
        <authorList>
            <person name="Varghese N."/>
        </authorList>
    </citation>
    <scope>NUCLEOTIDE SEQUENCE [LARGE SCALE GENOMIC DNA]</scope>
    <source>
        <strain evidence="1 2">DSM 18167</strain>
    </source>
</reference>
<name>A0ABP2ABC5_9HYPH</name>
<protein>
    <submittedName>
        <fullName evidence="1">Uncharacterized protein</fullName>
    </submittedName>
</protein>
<comment type="caution">
    <text evidence="1">The sequence shown here is derived from an EMBL/GenBank/DDBJ whole genome shotgun (WGS) entry which is preliminary data.</text>
</comment>
<sequence length="121" mass="13387">MTRIATLPSNNESWGFFGTIRHHADPTEAWPIAMRAIGEATGCSEVGVRDFLDSRHGRHFADDVASGLFNGLSLQQAIDAAVHRWMTWTIGRRTSRETGIPRGLPYLIGFVTDCEIMAENA</sequence>
<proteinExistence type="predicted"/>
<accession>A0ABP2ABC5</accession>
<organism evidence="1 2">
    <name type="scientific">Chelatococcus sambhunathii</name>
    <dbReference type="NCBI Taxonomy" id="363953"/>
    <lineage>
        <taxon>Bacteria</taxon>
        <taxon>Pseudomonadati</taxon>
        <taxon>Pseudomonadota</taxon>
        <taxon>Alphaproteobacteria</taxon>
        <taxon>Hyphomicrobiales</taxon>
        <taxon>Chelatococcaceae</taxon>
        <taxon>Chelatococcus</taxon>
    </lineage>
</organism>
<dbReference type="EMBL" id="CYHC01000014">
    <property type="protein sequence ID" value="CUA90632.1"/>
    <property type="molecule type" value="Genomic_DNA"/>
</dbReference>
<evidence type="ECO:0000313" key="2">
    <source>
        <dbReference type="Proteomes" id="UP000182178"/>
    </source>
</evidence>
<dbReference type="RefSeq" id="WP_055460833.1">
    <property type="nucleotide sequence ID" value="NZ_CYHC01000014.1"/>
</dbReference>